<keyword evidence="2" id="KW-1185">Reference proteome</keyword>
<sequence>MSLLIGHVKGYGEELNMYEVVFMEDLNYEDQKKHVKKLWKEDPKKYYEWKEWCIEWNQLPSFFGTHDNPIDIDESKL</sequence>
<name>A0A2U1S5F9_9EURY</name>
<accession>A0A2U1S5F9</accession>
<comment type="caution">
    <text evidence="1">The sequence shown here is derived from an EMBL/GenBank/DDBJ whole genome shotgun (WGS) entry which is preliminary data.</text>
</comment>
<dbReference type="AlphaFoldDB" id="A0A2U1S5F9"/>
<reference evidence="1 2" key="1">
    <citation type="submission" date="2017-03" db="EMBL/GenBank/DDBJ databases">
        <title>Genome sequence of Methanobrevibacter wosei.</title>
        <authorList>
            <person name="Poehlein A."/>
            <person name="Seedorf H."/>
            <person name="Daniel R."/>
        </authorList>
    </citation>
    <scope>NUCLEOTIDE SEQUENCE [LARGE SCALE GENOMIC DNA]</scope>
    <source>
        <strain evidence="1 2">DSM 11979</strain>
    </source>
</reference>
<gene>
    <name evidence="1" type="ORF">MBBWO_15440</name>
</gene>
<protein>
    <submittedName>
        <fullName evidence="1">Uncharacterized protein</fullName>
    </submittedName>
</protein>
<proteinExistence type="predicted"/>
<evidence type="ECO:0000313" key="2">
    <source>
        <dbReference type="Proteomes" id="UP000245577"/>
    </source>
</evidence>
<evidence type="ECO:0000313" key="1">
    <source>
        <dbReference type="EMBL" id="PWB84778.1"/>
    </source>
</evidence>
<dbReference type="EMBL" id="MZGU01000007">
    <property type="protein sequence ID" value="PWB84778.1"/>
    <property type="molecule type" value="Genomic_DNA"/>
</dbReference>
<dbReference type="OrthoDB" id="377610at2157"/>
<dbReference type="Proteomes" id="UP000245577">
    <property type="component" value="Unassembled WGS sequence"/>
</dbReference>
<dbReference type="RefSeq" id="WP_116670321.1">
    <property type="nucleotide sequence ID" value="NZ_MZGU01000007.1"/>
</dbReference>
<organism evidence="1 2">
    <name type="scientific">Methanobrevibacter woesei</name>
    <dbReference type="NCBI Taxonomy" id="190976"/>
    <lineage>
        <taxon>Archaea</taxon>
        <taxon>Methanobacteriati</taxon>
        <taxon>Methanobacteriota</taxon>
        <taxon>Methanomada group</taxon>
        <taxon>Methanobacteria</taxon>
        <taxon>Methanobacteriales</taxon>
        <taxon>Methanobacteriaceae</taxon>
        <taxon>Methanobrevibacter</taxon>
    </lineage>
</organism>